<dbReference type="EMBL" id="KN820553">
    <property type="protein sequence ID" value="KIJ06037.1"/>
    <property type="molecule type" value="Genomic_DNA"/>
</dbReference>
<feature type="region of interest" description="Disordered" evidence="1">
    <location>
        <begin position="79"/>
        <end position="110"/>
    </location>
</feature>
<evidence type="ECO:0000313" key="3">
    <source>
        <dbReference type="EMBL" id="KIJ06037.1"/>
    </source>
</evidence>
<reference evidence="4" key="2">
    <citation type="submission" date="2015-01" db="EMBL/GenBank/DDBJ databases">
        <title>Evolutionary Origins and Diversification of the Mycorrhizal Mutualists.</title>
        <authorList>
            <consortium name="DOE Joint Genome Institute"/>
            <consortium name="Mycorrhizal Genomics Consortium"/>
            <person name="Kohler A."/>
            <person name="Kuo A."/>
            <person name="Nagy L.G."/>
            <person name="Floudas D."/>
            <person name="Copeland A."/>
            <person name="Barry K.W."/>
            <person name="Cichocki N."/>
            <person name="Veneault-Fourrey C."/>
            <person name="LaButti K."/>
            <person name="Lindquist E.A."/>
            <person name="Lipzen A."/>
            <person name="Lundell T."/>
            <person name="Morin E."/>
            <person name="Murat C."/>
            <person name="Riley R."/>
            <person name="Ohm R."/>
            <person name="Sun H."/>
            <person name="Tunlid A."/>
            <person name="Henrissat B."/>
            <person name="Grigoriev I.V."/>
            <person name="Hibbett D.S."/>
            <person name="Martin F."/>
        </authorList>
    </citation>
    <scope>NUCLEOTIDE SEQUENCE [LARGE SCALE GENOMIC DNA]</scope>
    <source>
        <strain evidence="4">ATCC 200175</strain>
    </source>
</reference>
<reference evidence="3 4" key="1">
    <citation type="submission" date="2014-06" db="EMBL/GenBank/DDBJ databases">
        <authorList>
            <consortium name="DOE Joint Genome Institute"/>
            <person name="Kuo A."/>
            <person name="Kohler A."/>
            <person name="Nagy L.G."/>
            <person name="Floudas D."/>
            <person name="Copeland A."/>
            <person name="Barry K.W."/>
            <person name="Cichocki N."/>
            <person name="Veneault-Fourrey C."/>
            <person name="LaButti K."/>
            <person name="Lindquist E.A."/>
            <person name="Lipzen A."/>
            <person name="Lundell T."/>
            <person name="Morin E."/>
            <person name="Murat C."/>
            <person name="Sun H."/>
            <person name="Tunlid A."/>
            <person name="Henrissat B."/>
            <person name="Grigoriev I.V."/>
            <person name="Hibbett D.S."/>
            <person name="Martin F."/>
            <person name="Nordberg H.P."/>
            <person name="Cantor M.N."/>
            <person name="Hua S.X."/>
        </authorList>
    </citation>
    <scope>NUCLEOTIDE SEQUENCE [LARGE SCALE GENOMIC DNA]</scope>
    <source>
        <strain evidence="3 4">ATCC 200175</strain>
    </source>
</reference>
<dbReference type="OrthoDB" id="3268553at2759"/>
<evidence type="ECO:0000256" key="1">
    <source>
        <dbReference type="SAM" id="MobiDB-lite"/>
    </source>
</evidence>
<keyword evidence="4" id="KW-1185">Reference proteome</keyword>
<accession>A0A0C9TCW2</accession>
<organism evidence="3 4">
    <name type="scientific">Paxillus involutus ATCC 200175</name>
    <dbReference type="NCBI Taxonomy" id="664439"/>
    <lineage>
        <taxon>Eukaryota</taxon>
        <taxon>Fungi</taxon>
        <taxon>Dikarya</taxon>
        <taxon>Basidiomycota</taxon>
        <taxon>Agaricomycotina</taxon>
        <taxon>Agaricomycetes</taxon>
        <taxon>Agaricomycetidae</taxon>
        <taxon>Boletales</taxon>
        <taxon>Paxilineae</taxon>
        <taxon>Paxillaceae</taxon>
        <taxon>Paxillus</taxon>
    </lineage>
</organism>
<evidence type="ECO:0000259" key="2">
    <source>
        <dbReference type="Pfam" id="PF20149"/>
    </source>
</evidence>
<dbReference type="HOGENOM" id="CLU_1825885_0_0_1"/>
<feature type="compositionally biased region" description="Acidic residues" evidence="1">
    <location>
        <begin position="79"/>
        <end position="91"/>
    </location>
</feature>
<sequence length="141" mass="15956">MALLLAVIKCCIDEWATGIKSDIKFTAAAYATVYKDHLVSLDAFDQHTAAYDLLGQIQQTLHDNMRCYSGAQDLDQEYELEQQASDLEEDHGEGHADSERTQPSPVRSDMEVLANERDDSVMWKYSGCRLVNWRISKPLIS</sequence>
<name>A0A0C9TCW2_PAXIN</name>
<protein>
    <recommendedName>
        <fullName evidence="2">DUF6532 domain-containing protein</fullName>
    </recommendedName>
</protein>
<dbReference type="InterPro" id="IPR045341">
    <property type="entry name" value="DUF6532"/>
</dbReference>
<feature type="domain" description="DUF6532" evidence="2">
    <location>
        <begin position="1"/>
        <end position="44"/>
    </location>
</feature>
<dbReference type="Pfam" id="PF20149">
    <property type="entry name" value="DUF6532"/>
    <property type="match status" value="1"/>
</dbReference>
<dbReference type="Proteomes" id="UP000053647">
    <property type="component" value="Unassembled WGS sequence"/>
</dbReference>
<gene>
    <name evidence="3" type="ORF">PAXINDRAFT_20746</name>
</gene>
<dbReference type="AlphaFoldDB" id="A0A0C9TCW2"/>
<evidence type="ECO:0000313" key="4">
    <source>
        <dbReference type="Proteomes" id="UP000053647"/>
    </source>
</evidence>
<proteinExistence type="predicted"/>